<dbReference type="InterPro" id="IPR016160">
    <property type="entry name" value="Ald_DH_CS_CYS"/>
</dbReference>
<dbReference type="InterPro" id="IPR016162">
    <property type="entry name" value="Ald_DH_N"/>
</dbReference>
<protein>
    <recommendedName>
        <fullName evidence="1">methylmalonate-semialdehyde dehydrogenase (CoA acylating)</fullName>
        <ecNumber evidence="1">1.2.1.27</ecNumber>
    </recommendedName>
</protein>
<feature type="domain" description="Aldehyde dehydrogenase" evidence="4">
    <location>
        <begin position="18"/>
        <end position="487"/>
    </location>
</feature>
<evidence type="ECO:0000256" key="3">
    <source>
        <dbReference type="ARBA" id="ARBA00023027"/>
    </source>
</evidence>
<dbReference type="PROSITE" id="PS00070">
    <property type="entry name" value="ALDEHYDE_DEHYDR_CYS"/>
    <property type="match status" value="1"/>
</dbReference>
<keyword evidence="3" id="KW-0520">NAD</keyword>
<evidence type="ECO:0000256" key="1">
    <source>
        <dbReference type="ARBA" id="ARBA00013048"/>
    </source>
</evidence>
<dbReference type="InterPro" id="IPR016161">
    <property type="entry name" value="Ald_DH/histidinol_DH"/>
</dbReference>
<name>A0ABP8JTS1_9ACTN</name>
<dbReference type="EMBL" id="BAABFR010000046">
    <property type="protein sequence ID" value="GAA4395949.1"/>
    <property type="molecule type" value="Genomic_DNA"/>
</dbReference>
<evidence type="ECO:0000313" key="6">
    <source>
        <dbReference type="Proteomes" id="UP001500635"/>
    </source>
</evidence>
<dbReference type="PANTHER" id="PTHR43866:SF4">
    <property type="entry name" value="MALONATE-SEMIALDEHYDE DEHYDROGENASE"/>
    <property type="match status" value="1"/>
</dbReference>
<evidence type="ECO:0000259" key="4">
    <source>
        <dbReference type="Pfam" id="PF00171"/>
    </source>
</evidence>
<keyword evidence="6" id="KW-1185">Reference proteome</keyword>
<comment type="caution">
    <text evidence="5">The sequence shown here is derived from an EMBL/GenBank/DDBJ whole genome shotgun (WGS) entry which is preliminary data.</text>
</comment>
<dbReference type="RefSeq" id="WP_344997300.1">
    <property type="nucleotide sequence ID" value="NZ_BAABFR010000046.1"/>
</dbReference>
<dbReference type="PANTHER" id="PTHR43866">
    <property type="entry name" value="MALONATE-SEMIALDEHYDE DEHYDROGENASE"/>
    <property type="match status" value="1"/>
</dbReference>
<dbReference type="InterPro" id="IPR016163">
    <property type="entry name" value="Ald_DH_C"/>
</dbReference>
<organism evidence="5 6">
    <name type="scientific">Tsukamurella soli</name>
    <dbReference type="NCBI Taxonomy" id="644556"/>
    <lineage>
        <taxon>Bacteria</taxon>
        <taxon>Bacillati</taxon>
        <taxon>Actinomycetota</taxon>
        <taxon>Actinomycetes</taxon>
        <taxon>Mycobacteriales</taxon>
        <taxon>Tsukamurellaceae</taxon>
        <taxon>Tsukamurella</taxon>
    </lineage>
</organism>
<dbReference type="InterPro" id="IPR015590">
    <property type="entry name" value="Aldehyde_DH_dom"/>
</dbReference>
<dbReference type="EC" id="1.2.1.27" evidence="1"/>
<keyword evidence="2" id="KW-0560">Oxidoreductase</keyword>
<dbReference type="InterPro" id="IPR010061">
    <property type="entry name" value="MeMal-semiAld_DH"/>
</dbReference>
<reference evidence="6" key="1">
    <citation type="journal article" date="2019" name="Int. J. Syst. Evol. Microbiol.">
        <title>The Global Catalogue of Microorganisms (GCM) 10K type strain sequencing project: providing services to taxonomists for standard genome sequencing and annotation.</title>
        <authorList>
            <consortium name="The Broad Institute Genomics Platform"/>
            <consortium name="The Broad Institute Genome Sequencing Center for Infectious Disease"/>
            <person name="Wu L."/>
            <person name="Ma J."/>
        </authorList>
    </citation>
    <scope>NUCLEOTIDE SEQUENCE [LARGE SCALE GENOMIC DNA]</scope>
    <source>
        <strain evidence="6">JCM 17688</strain>
    </source>
</reference>
<dbReference type="NCBIfam" id="TIGR01722">
    <property type="entry name" value="MMSDH"/>
    <property type="match status" value="1"/>
</dbReference>
<sequence length="507" mass="54314">MASIRTIPHFIDGKRVEGTGRSADVFDPSTGKVQATVPLASTEDVARVVAGAKQAQRQWAAFNPQRRARVLMKFVESVQQNMDELASLLSSEHGKTLVDARGDIQRGLEVIEFAIGIPHLLKGEYTEGAGTGIDVYSLRQPLGVVAGITPFNFPAMIPLWKAGPALACGNAFILKPSERDPSVPVRLAELFVEAGLPDGVFQVVHGDKEAVDALLTHPDVKAVGFVGSSDIAQYIYRTCAENGKRSQAFGGAKNHMIILPDADLDQAVDALIGAGYGSAGERCMAISVAVPVGEDTANRLRERLVERISQLRVGHSHDPKADYGPLITPAAVERVRGYIAAGAAAGAELVVDGRERGSDDLTFGDADLSGGNYLGPTLFDHVTKDMSIYTDEIFGPVLCIVRAQDYEEALALPTEHEYGNGVAVFTRDGDAARDFVSRVDVGMVGVNVPIPVPVAYHTFGGWKRSGFGDLNQHGPHSILFYTKTKTVTSRWPSGIKDGAEFSIPTMH</sequence>
<dbReference type="Pfam" id="PF00171">
    <property type="entry name" value="Aldedh"/>
    <property type="match status" value="1"/>
</dbReference>
<dbReference type="Gene3D" id="3.40.309.10">
    <property type="entry name" value="Aldehyde Dehydrogenase, Chain A, domain 2"/>
    <property type="match status" value="1"/>
</dbReference>
<dbReference type="Gene3D" id="3.40.605.10">
    <property type="entry name" value="Aldehyde Dehydrogenase, Chain A, domain 1"/>
    <property type="match status" value="1"/>
</dbReference>
<dbReference type="CDD" id="cd07085">
    <property type="entry name" value="ALDH_F6_MMSDH"/>
    <property type="match status" value="1"/>
</dbReference>
<proteinExistence type="predicted"/>
<evidence type="ECO:0000313" key="5">
    <source>
        <dbReference type="EMBL" id="GAA4395949.1"/>
    </source>
</evidence>
<dbReference type="SUPFAM" id="SSF53720">
    <property type="entry name" value="ALDH-like"/>
    <property type="match status" value="1"/>
</dbReference>
<evidence type="ECO:0000256" key="2">
    <source>
        <dbReference type="ARBA" id="ARBA00023002"/>
    </source>
</evidence>
<accession>A0ABP8JTS1</accession>
<dbReference type="Proteomes" id="UP001500635">
    <property type="component" value="Unassembled WGS sequence"/>
</dbReference>
<gene>
    <name evidence="5" type="ORF">GCM10023147_29710</name>
</gene>